<gene>
    <name evidence="2" type="ORF">RM531_08595</name>
</gene>
<evidence type="ECO:0008006" key="4">
    <source>
        <dbReference type="Google" id="ProtNLM"/>
    </source>
</evidence>
<sequence length="88" mass="9709">MMLLWSLQWGGCLLALTGAVMVASNSRVSRFGFLFFLAGNVAWVSYGILINAPGLVTKEIGFTLINMLGVWSWFLRDRLRTAPTGARV</sequence>
<dbReference type="Proteomes" id="UP001259982">
    <property type="component" value="Unassembled WGS sequence"/>
</dbReference>
<evidence type="ECO:0000313" key="2">
    <source>
        <dbReference type="EMBL" id="MDT0618535.1"/>
    </source>
</evidence>
<dbReference type="RefSeq" id="WP_311658666.1">
    <property type="nucleotide sequence ID" value="NZ_JAVRHY010000006.1"/>
</dbReference>
<keyword evidence="1" id="KW-0812">Transmembrane</keyword>
<keyword evidence="3" id="KW-1185">Reference proteome</keyword>
<protein>
    <recommendedName>
        <fullName evidence="4">Nicotinamide riboside transporter PnuC</fullName>
    </recommendedName>
</protein>
<name>A0ABU3B7T5_9GAMM</name>
<evidence type="ECO:0000256" key="1">
    <source>
        <dbReference type="SAM" id="Phobius"/>
    </source>
</evidence>
<reference evidence="2 3" key="1">
    <citation type="submission" date="2023-09" db="EMBL/GenBank/DDBJ databases">
        <authorList>
            <person name="Rey-Velasco X."/>
        </authorList>
    </citation>
    <scope>NUCLEOTIDE SEQUENCE [LARGE SCALE GENOMIC DNA]</scope>
    <source>
        <strain evidence="2 3">P385</strain>
    </source>
</reference>
<proteinExistence type="predicted"/>
<accession>A0ABU3B7T5</accession>
<feature type="transmembrane region" description="Helical" evidence="1">
    <location>
        <begin position="29"/>
        <end position="49"/>
    </location>
</feature>
<keyword evidence="1" id="KW-0472">Membrane</keyword>
<feature type="transmembrane region" description="Helical" evidence="1">
    <location>
        <begin position="56"/>
        <end position="74"/>
    </location>
</feature>
<dbReference type="EMBL" id="JAVRHY010000006">
    <property type="protein sequence ID" value="MDT0618535.1"/>
    <property type="molecule type" value="Genomic_DNA"/>
</dbReference>
<comment type="caution">
    <text evidence="2">The sequence shown here is derived from an EMBL/GenBank/DDBJ whole genome shotgun (WGS) entry which is preliminary data.</text>
</comment>
<keyword evidence="1" id="KW-1133">Transmembrane helix</keyword>
<organism evidence="2 3">
    <name type="scientific">Spectribacter acetivorans</name>
    <dbReference type="NCBI Taxonomy" id="3075603"/>
    <lineage>
        <taxon>Bacteria</taxon>
        <taxon>Pseudomonadati</taxon>
        <taxon>Pseudomonadota</taxon>
        <taxon>Gammaproteobacteria</taxon>
        <taxon>Salinisphaerales</taxon>
        <taxon>Salinisphaeraceae</taxon>
        <taxon>Spectribacter</taxon>
    </lineage>
</organism>
<evidence type="ECO:0000313" key="3">
    <source>
        <dbReference type="Proteomes" id="UP001259982"/>
    </source>
</evidence>